<protein>
    <submittedName>
        <fullName evidence="9">ABC transporter ATP-binding protein</fullName>
    </submittedName>
</protein>
<dbReference type="PROSITE" id="PS00211">
    <property type="entry name" value="ABC_TRANSPORTER_1"/>
    <property type="match status" value="1"/>
</dbReference>
<dbReference type="Pfam" id="PF08352">
    <property type="entry name" value="oligo_HPY"/>
    <property type="match status" value="1"/>
</dbReference>
<dbReference type="AlphaFoldDB" id="A0A7G5ED74"/>
<comment type="subcellular location">
    <subcellularLocation>
        <location evidence="1">Cell inner membrane</location>
        <topology evidence="1">Peripheral membrane protein</topology>
    </subcellularLocation>
</comment>
<keyword evidence="3" id="KW-0813">Transport</keyword>
<dbReference type="InterPro" id="IPR027417">
    <property type="entry name" value="P-loop_NTPase"/>
</dbReference>
<dbReference type="SMART" id="SM00382">
    <property type="entry name" value="AAA"/>
    <property type="match status" value="1"/>
</dbReference>
<keyword evidence="5" id="KW-0547">Nucleotide-binding</keyword>
<sequence>MTIPLLEVQDLQTVFHTEEGAWPAVSDIDIRLEAGEILGLVGESGSGKSVTGFSIFGMIDAPGEVTQGEVLFKGQDLRELSAESMRKLRGDRIAMIFQDPLMTLNPVLRIEEQMLEAIDAHQKLPKAQAIQRCVEALAMVGIPAPEKRLRSYPHEFSGGMRQRVAIAIAMLNHPDLIICDEPTTALDVTIQGQILYRMQQICQAQGTALIWITHDLGVIAELADRVAVMYGGRIVETGTVAEVLDAPRHPYTQGLLSSLPAQATPGARLSQINGMAPSLSGRVPGCAFAPRCSRATPRCVDEQPPVTTIPGRAFRCFVPLEAPAP</sequence>
<dbReference type="GO" id="GO:0015833">
    <property type="term" value="P:peptide transport"/>
    <property type="evidence" value="ECO:0007669"/>
    <property type="project" value="InterPro"/>
</dbReference>
<proteinExistence type="inferred from homology"/>
<evidence type="ECO:0000259" key="8">
    <source>
        <dbReference type="PROSITE" id="PS50893"/>
    </source>
</evidence>
<keyword evidence="6 9" id="KW-0067">ATP-binding</keyword>
<dbReference type="GO" id="GO:0005886">
    <property type="term" value="C:plasma membrane"/>
    <property type="evidence" value="ECO:0007669"/>
    <property type="project" value="UniProtKB-SubCell"/>
</dbReference>
<dbReference type="PANTHER" id="PTHR43297:SF2">
    <property type="entry name" value="DIPEPTIDE TRANSPORT ATP-BINDING PROTEIN DPPD"/>
    <property type="match status" value="1"/>
</dbReference>
<evidence type="ECO:0000256" key="2">
    <source>
        <dbReference type="ARBA" id="ARBA00005417"/>
    </source>
</evidence>
<dbReference type="Pfam" id="PF00005">
    <property type="entry name" value="ABC_tran"/>
    <property type="match status" value="1"/>
</dbReference>
<gene>
    <name evidence="9" type="ORF">HS961_03395</name>
</gene>
<feature type="domain" description="ABC transporter" evidence="8">
    <location>
        <begin position="6"/>
        <end position="256"/>
    </location>
</feature>
<dbReference type="GO" id="GO:0005524">
    <property type="term" value="F:ATP binding"/>
    <property type="evidence" value="ECO:0007669"/>
    <property type="project" value="UniProtKB-KW"/>
</dbReference>
<dbReference type="RefSeq" id="WP_182326376.1">
    <property type="nucleotide sequence ID" value="NZ_CP058554.1"/>
</dbReference>
<keyword evidence="4" id="KW-1003">Cell membrane</keyword>
<dbReference type="InterPro" id="IPR003593">
    <property type="entry name" value="AAA+_ATPase"/>
</dbReference>
<reference evidence="9 10" key="1">
    <citation type="journal article" date="2020" name="G3 (Bethesda)">
        <title>CeMbio - The Caenorhabditis elegans Microbiome Resource.</title>
        <authorList>
            <person name="Dirksen P."/>
            <person name="Assie A."/>
            <person name="Zimmermann J."/>
            <person name="Zhang F."/>
            <person name="Tietje A.M."/>
            <person name="Marsh S.A."/>
            <person name="Felix M.A."/>
            <person name="Shapira M."/>
            <person name="Kaleta C."/>
            <person name="Schulenburg H."/>
            <person name="Samuel B."/>
        </authorList>
    </citation>
    <scope>NUCLEOTIDE SEQUENCE [LARGE SCALE GENOMIC DNA]</scope>
    <source>
        <strain evidence="9 10">BIGb0172</strain>
    </source>
</reference>
<evidence type="ECO:0000256" key="5">
    <source>
        <dbReference type="ARBA" id="ARBA00022741"/>
    </source>
</evidence>
<dbReference type="FunFam" id="3.40.50.300:FF:000016">
    <property type="entry name" value="Oligopeptide ABC transporter ATP-binding component"/>
    <property type="match status" value="1"/>
</dbReference>
<dbReference type="SUPFAM" id="SSF52540">
    <property type="entry name" value="P-loop containing nucleoside triphosphate hydrolases"/>
    <property type="match status" value="1"/>
</dbReference>
<comment type="similarity">
    <text evidence="2">Belongs to the ABC transporter superfamily.</text>
</comment>
<name>A0A7G5ED74_9BURK</name>
<dbReference type="KEGG" id="cpis:HS961_03395"/>
<evidence type="ECO:0000256" key="6">
    <source>
        <dbReference type="ARBA" id="ARBA00022840"/>
    </source>
</evidence>
<dbReference type="InterPro" id="IPR013563">
    <property type="entry name" value="Oligopep_ABC_C"/>
</dbReference>
<evidence type="ECO:0000313" key="10">
    <source>
        <dbReference type="Proteomes" id="UP000515240"/>
    </source>
</evidence>
<dbReference type="InterPro" id="IPR017871">
    <property type="entry name" value="ABC_transporter-like_CS"/>
</dbReference>
<dbReference type="GO" id="GO:0016887">
    <property type="term" value="F:ATP hydrolysis activity"/>
    <property type="evidence" value="ECO:0007669"/>
    <property type="project" value="InterPro"/>
</dbReference>
<evidence type="ECO:0000313" key="9">
    <source>
        <dbReference type="EMBL" id="QMV71949.1"/>
    </source>
</evidence>
<evidence type="ECO:0000256" key="1">
    <source>
        <dbReference type="ARBA" id="ARBA00004417"/>
    </source>
</evidence>
<dbReference type="PANTHER" id="PTHR43297">
    <property type="entry name" value="OLIGOPEPTIDE TRANSPORT ATP-BINDING PROTEIN APPD"/>
    <property type="match status" value="1"/>
</dbReference>
<accession>A0A7G5ED74</accession>
<keyword evidence="7" id="KW-0472">Membrane</keyword>
<evidence type="ECO:0000256" key="4">
    <source>
        <dbReference type="ARBA" id="ARBA00022475"/>
    </source>
</evidence>
<dbReference type="CDD" id="cd03257">
    <property type="entry name" value="ABC_NikE_OppD_transporters"/>
    <property type="match status" value="1"/>
</dbReference>
<dbReference type="InterPro" id="IPR003439">
    <property type="entry name" value="ABC_transporter-like_ATP-bd"/>
</dbReference>
<dbReference type="NCBIfam" id="TIGR01727">
    <property type="entry name" value="oligo_HPY"/>
    <property type="match status" value="1"/>
</dbReference>
<organism evidence="9 10">
    <name type="scientific">Comamonas piscis</name>
    <dbReference type="NCBI Taxonomy" id="1562974"/>
    <lineage>
        <taxon>Bacteria</taxon>
        <taxon>Pseudomonadati</taxon>
        <taxon>Pseudomonadota</taxon>
        <taxon>Betaproteobacteria</taxon>
        <taxon>Burkholderiales</taxon>
        <taxon>Comamonadaceae</taxon>
        <taxon>Comamonas</taxon>
    </lineage>
</organism>
<evidence type="ECO:0000256" key="3">
    <source>
        <dbReference type="ARBA" id="ARBA00022448"/>
    </source>
</evidence>
<dbReference type="Proteomes" id="UP000515240">
    <property type="component" value="Chromosome"/>
</dbReference>
<dbReference type="EMBL" id="CP058554">
    <property type="protein sequence ID" value="QMV71949.1"/>
    <property type="molecule type" value="Genomic_DNA"/>
</dbReference>
<evidence type="ECO:0000256" key="7">
    <source>
        <dbReference type="ARBA" id="ARBA00023136"/>
    </source>
</evidence>
<keyword evidence="10" id="KW-1185">Reference proteome</keyword>
<dbReference type="PROSITE" id="PS50893">
    <property type="entry name" value="ABC_TRANSPORTER_2"/>
    <property type="match status" value="1"/>
</dbReference>
<dbReference type="GO" id="GO:0055085">
    <property type="term" value="P:transmembrane transport"/>
    <property type="evidence" value="ECO:0007669"/>
    <property type="project" value="UniProtKB-ARBA"/>
</dbReference>
<dbReference type="InterPro" id="IPR050388">
    <property type="entry name" value="ABC_Ni/Peptide_Import"/>
</dbReference>
<dbReference type="Gene3D" id="3.40.50.300">
    <property type="entry name" value="P-loop containing nucleotide triphosphate hydrolases"/>
    <property type="match status" value="1"/>
</dbReference>